<keyword evidence="2" id="KW-1185">Reference proteome</keyword>
<evidence type="ECO:0000313" key="2">
    <source>
        <dbReference type="Proteomes" id="UP001239782"/>
    </source>
</evidence>
<accession>A0AA51RR23</accession>
<protein>
    <submittedName>
        <fullName evidence="1">Uncharacterized protein</fullName>
    </submittedName>
</protein>
<dbReference type="RefSeq" id="WP_309201218.1">
    <property type="nucleotide sequence ID" value="NZ_CP133548.1"/>
</dbReference>
<sequence length="159" mass="17878">MSEFQIPSENQGILLVNLQVDSVAPSLVIKKISGTTSRKTKSTHKIQLASKASGLFLASLDPGRYQIVEVQAPYFDLPFRLDVADDKRWQFNIEAGKTNYIGKLQVNRERSTRSVYIKLKNRLAANIENIQTELTQLLLTHPLNAGSGFSDDFLEELQK</sequence>
<evidence type="ECO:0000313" key="1">
    <source>
        <dbReference type="EMBL" id="WMS86067.1"/>
    </source>
</evidence>
<dbReference type="Proteomes" id="UP001239782">
    <property type="component" value="Chromosome"/>
</dbReference>
<proteinExistence type="predicted"/>
<reference evidence="1 2" key="1">
    <citation type="submission" date="2023-08" db="EMBL/GenBank/DDBJ databases">
        <title>Pleionea litopenaei sp. nov., isolated from stomach of juvenile Litopenaeus vannamei.</title>
        <authorList>
            <person name="Rho A.M."/>
            <person name="Hwang C.Y."/>
        </authorList>
    </citation>
    <scope>NUCLEOTIDE SEQUENCE [LARGE SCALE GENOMIC DNA]</scope>
    <source>
        <strain evidence="1 2">HL-JVS1</strain>
    </source>
</reference>
<dbReference type="AlphaFoldDB" id="A0AA51RR23"/>
<dbReference type="KEGG" id="plei:Q9312_12650"/>
<name>A0AA51RR23_9GAMM</name>
<dbReference type="EMBL" id="CP133548">
    <property type="protein sequence ID" value="WMS86067.1"/>
    <property type="molecule type" value="Genomic_DNA"/>
</dbReference>
<gene>
    <name evidence="1" type="ORF">Q9312_12650</name>
</gene>
<organism evidence="1 2">
    <name type="scientific">Pleionea litopenaei</name>
    <dbReference type="NCBI Taxonomy" id="3070815"/>
    <lineage>
        <taxon>Bacteria</taxon>
        <taxon>Pseudomonadati</taxon>
        <taxon>Pseudomonadota</taxon>
        <taxon>Gammaproteobacteria</taxon>
        <taxon>Oceanospirillales</taxon>
        <taxon>Pleioneaceae</taxon>
        <taxon>Pleionea</taxon>
    </lineage>
</organism>